<dbReference type="NCBIfam" id="NF040565">
    <property type="entry name" value="SCO2521_fam"/>
    <property type="match status" value="1"/>
</dbReference>
<protein>
    <submittedName>
        <fullName evidence="1">Uncharacterized protein</fullName>
    </submittedName>
</protein>
<proteinExistence type="predicted"/>
<sequence>MIERQHLVTIGEVHTGLLQNSIAVSARSASELLSLVMGQRVRRSDRPIAHAVSPETISGVDCPILGTGRRVRGIGTVTARAVLTGGHIVQGSAHARVVRGEGTHRQPWSYYLTNPGQIETISGRGDGDLLADGFLGPAHRDGIDLASIAARTMDAVQDRPELDRRASFRTSRTRLRWAFSAGDRSTMTFTVENEVSRTLRLPSITAETADLADFCEDLALHDWLLTTLLSLIERTRLGSASRAEAIERLRPAIDHLLHLWMPAARTEHGLAELWRGLERRPGFTRQWQVNVDRIRDQLALAGMERQGR</sequence>
<keyword evidence="2" id="KW-1185">Reference proteome</keyword>
<dbReference type="RefSeq" id="WP_184839954.1">
    <property type="nucleotide sequence ID" value="NZ_JACHMN010000002.1"/>
</dbReference>
<evidence type="ECO:0000313" key="1">
    <source>
        <dbReference type="EMBL" id="MBB5871716.1"/>
    </source>
</evidence>
<organism evidence="1 2">
    <name type="scientific">Allocatelliglobosispora scoriae</name>
    <dbReference type="NCBI Taxonomy" id="643052"/>
    <lineage>
        <taxon>Bacteria</taxon>
        <taxon>Bacillati</taxon>
        <taxon>Actinomycetota</taxon>
        <taxon>Actinomycetes</taxon>
        <taxon>Micromonosporales</taxon>
        <taxon>Micromonosporaceae</taxon>
        <taxon>Allocatelliglobosispora</taxon>
    </lineage>
</organism>
<dbReference type="AlphaFoldDB" id="A0A841BW46"/>
<comment type="caution">
    <text evidence="1">The sequence shown here is derived from an EMBL/GenBank/DDBJ whole genome shotgun (WGS) entry which is preliminary data.</text>
</comment>
<dbReference type="Proteomes" id="UP000587527">
    <property type="component" value="Unassembled WGS sequence"/>
</dbReference>
<dbReference type="InterPro" id="IPR049749">
    <property type="entry name" value="SCO2521-like"/>
</dbReference>
<accession>A0A841BW46</accession>
<name>A0A841BW46_9ACTN</name>
<reference evidence="1 2" key="1">
    <citation type="submission" date="2020-08" db="EMBL/GenBank/DDBJ databases">
        <title>Sequencing the genomes of 1000 actinobacteria strains.</title>
        <authorList>
            <person name="Klenk H.-P."/>
        </authorList>
    </citation>
    <scope>NUCLEOTIDE SEQUENCE [LARGE SCALE GENOMIC DNA]</scope>
    <source>
        <strain evidence="1 2">DSM 45362</strain>
    </source>
</reference>
<gene>
    <name evidence="1" type="ORF">F4553_005095</name>
</gene>
<evidence type="ECO:0000313" key="2">
    <source>
        <dbReference type="Proteomes" id="UP000587527"/>
    </source>
</evidence>
<dbReference type="EMBL" id="JACHMN010000002">
    <property type="protein sequence ID" value="MBB5871716.1"/>
    <property type="molecule type" value="Genomic_DNA"/>
</dbReference>